<evidence type="ECO:0000256" key="1">
    <source>
        <dbReference type="ARBA" id="ARBA00023015"/>
    </source>
</evidence>
<dbReference type="InterPro" id="IPR036388">
    <property type="entry name" value="WH-like_DNA-bd_sf"/>
</dbReference>
<dbReference type="Pfam" id="PF00392">
    <property type="entry name" value="GntR"/>
    <property type="match status" value="1"/>
</dbReference>
<protein>
    <submittedName>
        <fullName evidence="5">GntR family transcriptional regulator</fullName>
    </submittedName>
</protein>
<dbReference type="CDD" id="cd07377">
    <property type="entry name" value="WHTH_GntR"/>
    <property type="match status" value="1"/>
</dbReference>
<evidence type="ECO:0000256" key="3">
    <source>
        <dbReference type="ARBA" id="ARBA00023163"/>
    </source>
</evidence>
<dbReference type="SMART" id="SM00345">
    <property type="entry name" value="HTH_GNTR"/>
    <property type="match status" value="1"/>
</dbReference>
<gene>
    <name evidence="5" type="ORF">H1191_06155</name>
</gene>
<evidence type="ECO:0000256" key="2">
    <source>
        <dbReference type="ARBA" id="ARBA00023125"/>
    </source>
</evidence>
<keyword evidence="3" id="KW-0804">Transcription</keyword>
<name>A0A7W1WQ74_9BACL</name>
<sequence>MEKKKVGPLIFQLDLSLPIYEQVMKQIKLAVARGEVELGTKIPSVRELAQQLKINPSTVVRAYLELERDGLCEKRRGQGTYITTSPERVLQVKKGLAADAITSFVETMKALGVSRETAEQWIKEAKW</sequence>
<comment type="caution">
    <text evidence="5">The sequence shown here is derived from an EMBL/GenBank/DDBJ whole genome shotgun (WGS) entry which is preliminary data.</text>
</comment>
<organism evidence="5 6">
    <name type="scientific">Paenactinomyces guangxiensis</name>
    <dbReference type="NCBI Taxonomy" id="1490290"/>
    <lineage>
        <taxon>Bacteria</taxon>
        <taxon>Bacillati</taxon>
        <taxon>Bacillota</taxon>
        <taxon>Bacilli</taxon>
        <taxon>Bacillales</taxon>
        <taxon>Thermoactinomycetaceae</taxon>
        <taxon>Paenactinomyces</taxon>
    </lineage>
</organism>
<dbReference type="PROSITE" id="PS50949">
    <property type="entry name" value="HTH_GNTR"/>
    <property type="match status" value="1"/>
</dbReference>
<dbReference type="PANTHER" id="PTHR38445">
    <property type="entry name" value="HTH-TYPE TRANSCRIPTIONAL REPRESSOR YTRA"/>
    <property type="match status" value="1"/>
</dbReference>
<dbReference type="InterPro" id="IPR036390">
    <property type="entry name" value="WH_DNA-bd_sf"/>
</dbReference>
<reference evidence="5 6" key="1">
    <citation type="submission" date="2020-07" db="EMBL/GenBank/DDBJ databases">
        <authorList>
            <person name="Feng H."/>
        </authorList>
    </citation>
    <scope>NUCLEOTIDE SEQUENCE [LARGE SCALE GENOMIC DNA]</scope>
    <source>
        <strain evidence="6">s-10</strain>
    </source>
</reference>
<dbReference type="Proteomes" id="UP000535491">
    <property type="component" value="Unassembled WGS sequence"/>
</dbReference>
<evidence type="ECO:0000313" key="6">
    <source>
        <dbReference type="Proteomes" id="UP000535491"/>
    </source>
</evidence>
<dbReference type="SUPFAM" id="SSF46785">
    <property type="entry name" value="Winged helix' DNA-binding domain"/>
    <property type="match status" value="1"/>
</dbReference>
<keyword evidence="2" id="KW-0238">DNA-binding</keyword>
<dbReference type="Gene3D" id="1.10.10.10">
    <property type="entry name" value="Winged helix-like DNA-binding domain superfamily/Winged helix DNA-binding domain"/>
    <property type="match status" value="1"/>
</dbReference>
<dbReference type="GO" id="GO:0003700">
    <property type="term" value="F:DNA-binding transcription factor activity"/>
    <property type="evidence" value="ECO:0007669"/>
    <property type="project" value="InterPro"/>
</dbReference>
<keyword evidence="6" id="KW-1185">Reference proteome</keyword>
<dbReference type="PANTHER" id="PTHR38445:SF9">
    <property type="entry name" value="HTH-TYPE TRANSCRIPTIONAL REPRESSOR YTRA"/>
    <property type="match status" value="1"/>
</dbReference>
<keyword evidence="1" id="KW-0805">Transcription regulation</keyword>
<evidence type="ECO:0000259" key="4">
    <source>
        <dbReference type="PROSITE" id="PS50949"/>
    </source>
</evidence>
<feature type="domain" description="HTH gntR-type" evidence="4">
    <location>
        <begin position="17"/>
        <end position="85"/>
    </location>
</feature>
<dbReference type="RefSeq" id="WP_181751128.1">
    <property type="nucleotide sequence ID" value="NZ_JACEIQ010000004.1"/>
</dbReference>
<proteinExistence type="predicted"/>
<dbReference type="AlphaFoldDB" id="A0A7W1WQ74"/>
<evidence type="ECO:0000313" key="5">
    <source>
        <dbReference type="EMBL" id="MBA4493888.1"/>
    </source>
</evidence>
<dbReference type="InterPro" id="IPR000524">
    <property type="entry name" value="Tscrpt_reg_HTH_GntR"/>
</dbReference>
<dbReference type="GO" id="GO:0003677">
    <property type="term" value="F:DNA binding"/>
    <property type="evidence" value="ECO:0007669"/>
    <property type="project" value="UniProtKB-KW"/>
</dbReference>
<accession>A0A7W1WQ74</accession>
<dbReference type="EMBL" id="JACEIQ010000004">
    <property type="protein sequence ID" value="MBA4493888.1"/>
    <property type="molecule type" value="Genomic_DNA"/>
</dbReference>